<dbReference type="GO" id="GO:0006284">
    <property type="term" value="P:base-excision repair"/>
    <property type="evidence" value="ECO:0007669"/>
    <property type="project" value="UniProtKB-UniRule"/>
</dbReference>
<dbReference type="Pfam" id="PF00730">
    <property type="entry name" value="HhH-GPD"/>
    <property type="match status" value="1"/>
</dbReference>
<keyword evidence="11" id="KW-0411">Iron-sulfur</keyword>
<proteinExistence type="inferred from homology"/>
<evidence type="ECO:0000256" key="8">
    <source>
        <dbReference type="ARBA" id="ARBA00022763"/>
    </source>
</evidence>
<comment type="cofactor">
    <cofactor evidence="14">
        <name>[4Fe-4S] cluster</name>
        <dbReference type="ChEBI" id="CHEBI:49883"/>
    </cofactor>
    <text evidence="14">Binds 1 [4Fe-4S] cluster.</text>
</comment>
<evidence type="ECO:0000313" key="17">
    <source>
        <dbReference type="Proteomes" id="UP000778970"/>
    </source>
</evidence>
<dbReference type="Proteomes" id="UP000778970">
    <property type="component" value="Unassembled WGS sequence"/>
</dbReference>
<evidence type="ECO:0000313" key="16">
    <source>
        <dbReference type="EMBL" id="MBK1698966.1"/>
    </source>
</evidence>
<evidence type="ECO:0000256" key="13">
    <source>
        <dbReference type="ARBA" id="ARBA00023295"/>
    </source>
</evidence>
<dbReference type="Pfam" id="PF00633">
    <property type="entry name" value="HHH"/>
    <property type="match status" value="1"/>
</dbReference>
<dbReference type="GO" id="GO:0051539">
    <property type="term" value="F:4 iron, 4 sulfur cluster binding"/>
    <property type="evidence" value="ECO:0007669"/>
    <property type="project" value="UniProtKB-UniRule"/>
</dbReference>
<dbReference type="SMART" id="SM00525">
    <property type="entry name" value="FES"/>
    <property type="match status" value="1"/>
</dbReference>
<dbReference type="EMBL" id="NRRE01000032">
    <property type="protein sequence ID" value="MBK1698966.1"/>
    <property type="molecule type" value="Genomic_DNA"/>
</dbReference>
<comment type="similarity">
    <text evidence="3 14">Belongs to the Nth/MutY family.</text>
</comment>
<dbReference type="InterPro" id="IPR004036">
    <property type="entry name" value="Endonuclease-III-like_CS2"/>
</dbReference>
<evidence type="ECO:0000256" key="6">
    <source>
        <dbReference type="ARBA" id="ARBA00022485"/>
    </source>
</evidence>
<comment type="function">
    <text evidence="2">Adenine glycosylase active on G-A mispairs. MutY also corrects error-prone DNA synthesis past GO lesions which are due to the oxidatively damaged form of guanine: 7,8-dihydro-8-oxoguanine (8-oxo-dGTP).</text>
</comment>
<dbReference type="InterPro" id="IPR011257">
    <property type="entry name" value="DNA_glycosylase"/>
</dbReference>
<sequence>MSEPASVASDTIAERLLAWYDRHARRLPWRAPPGQRADPYHVWLSEVMLQQTTVQTVQPYFHDFLSRWPSVHELAAAPREDVLAAWAGLGYYARARNLHACAQVVSRELGGVFPDTEAGLRKLPGIGPYTAAAIAAIAFDRPSAPLDGNIERVVARLFAVEDPLPGAKETLRARMGAIVPQQRPGDFAQAMMDLGAGICQPRKPRCMLCPLSDVCTASARGIAVDLPVKAAKKAKPTRQAVAFWTVRADGCVLLRRRPDKGLLGGMLEVPSTDWTEAPWAEGAAFAQAPISASWTELPGVVRHTFTHFHFTITVWAAEVPAHTRAETGEWWPFERLSDAGLPTVMRKIADHAVKKAAE</sequence>
<organism evidence="16 17">
    <name type="scientific">Rhodovibrio salinarum</name>
    <dbReference type="NCBI Taxonomy" id="1087"/>
    <lineage>
        <taxon>Bacteria</taxon>
        <taxon>Pseudomonadati</taxon>
        <taxon>Pseudomonadota</taxon>
        <taxon>Alphaproteobacteria</taxon>
        <taxon>Rhodospirillales</taxon>
        <taxon>Rhodovibrionaceae</taxon>
        <taxon>Rhodovibrio</taxon>
    </lineage>
</organism>
<keyword evidence="10 14" id="KW-0408">Iron</keyword>
<dbReference type="SUPFAM" id="SSF48150">
    <property type="entry name" value="DNA-glycosylase"/>
    <property type="match status" value="1"/>
</dbReference>
<evidence type="ECO:0000256" key="12">
    <source>
        <dbReference type="ARBA" id="ARBA00023204"/>
    </source>
</evidence>
<evidence type="ECO:0000256" key="11">
    <source>
        <dbReference type="ARBA" id="ARBA00023014"/>
    </source>
</evidence>
<dbReference type="GO" id="GO:0035485">
    <property type="term" value="F:adenine/guanine mispair binding"/>
    <property type="evidence" value="ECO:0007669"/>
    <property type="project" value="TreeGrafter"/>
</dbReference>
<dbReference type="RefSeq" id="WP_037255697.1">
    <property type="nucleotide sequence ID" value="NZ_NRRE01000032.1"/>
</dbReference>
<dbReference type="InterPro" id="IPR003265">
    <property type="entry name" value="HhH-GPD_domain"/>
</dbReference>
<evidence type="ECO:0000256" key="1">
    <source>
        <dbReference type="ARBA" id="ARBA00000843"/>
    </source>
</evidence>
<dbReference type="Gene3D" id="1.10.1670.10">
    <property type="entry name" value="Helix-hairpin-Helix base-excision DNA repair enzymes (C-terminal)"/>
    <property type="match status" value="1"/>
</dbReference>
<feature type="domain" description="HhH-GPD" evidence="15">
    <location>
        <begin position="48"/>
        <end position="197"/>
    </location>
</feature>
<dbReference type="GO" id="GO:0006298">
    <property type="term" value="P:mismatch repair"/>
    <property type="evidence" value="ECO:0007669"/>
    <property type="project" value="TreeGrafter"/>
</dbReference>
<dbReference type="PROSITE" id="PS00764">
    <property type="entry name" value="ENDONUCLEASE_III_1"/>
    <property type="match status" value="1"/>
</dbReference>
<evidence type="ECO:0000256" key="14">
    <source>
        <dbReference type="RuleBase" id="RU365096"/>
    </source>
</evidence>
<dbReference type="InterPro" id="IPR023170">
    <property type="entry name" value="HhH_base_excis_C"/>
</dbReference>
<dbReference type="InterPro" id="IPR005760">
    <property type="entry name" value="A/G_AdeGlyc_MutY"/>
</dbReference>
<dbReference type="InterPro" id="IPR000445">
    <property type="entry name" value="HhH_motif"/>
</dbReference>
<dbReference type="PANTHER" id="PTHR42944:SF1">
    <property type="entry name" value="ADENINE DNA GLYCOSYLASE"/>
    <property type="match status" value="1"/>
</dbReference>
<evidence type="ECO:0000256" key="5">
    <source>
        <dbReference type="ARBA" id="ARBA00022023"/>
    </source>
</evidence>
<keyword evidence="8 14" id="KW-0227">DNA damage</keyword>
<keyword evidence="9" id="KW-0378">Hydrolase</keyword>
<keyword evidence="7" id="KW-0479">Metal-binding</keyword>
<comment type="caution">
    <text evidence="16">The sequence shown here is derived from an EMBL/GenBank/DDBJ whole genome shotgun (WGS) entry which is preliminary data.</text>
</comment>
<accession>A0A934V246</accession>
<dbReference type="Gene3D" id="1.10.340.30">
    <property type="entry name" value="Hypothetical protein, domain 2"/>
    <property type="match status" value="1"/>
</dbReference>
<dbReference type="InterPro" id="IPR015797">
    <property type="entry name" value="NUDIX_hydrolase-like_dom_sf"/>
</dbReference>
<evidence type="ECO:0000256" key="2">
    <source>
        <dbReference type="ARBA" id="ARBA00002933"/>
    </source>
</evidence>
<evidence type="ECO:0000256" key="10">
    <source>
        <dbReference type="ARBA" id="ARBA00023004"/>
    </source>
</evidence>
<dbReference type="PROSITE" id="PS01155">
    <property type="entry name" value="ENDONUCLEASE_III_2"/>
    <property type="match status" value="1"/>
</dbReference>
<dbReference type="InterPro" id="IPR004035">
    <property type="entry name" value="Endouclease-III_FeS-bd_BS"/>
</dbReference>
<keyword evidence="6" id="KW-0004">4Fe-4S</keyword>
<dbReference type="GO" id="GO:0032357">
    <property type="term" value="F:oxidized purine DNA binding"/>
    <property type="evidence" value="ECO:0007669"/>
    <property type="project" value="TreeGrafter"/>
</dbReference>
<keyword evidence="17" id="KW-1185">Reference proteome</keyword>
<reference evidence="16" key="1">
    <citation type="submission" date="2017-08" db="EMBL/GenBank/DDBJ databases">
        <authorList>
            <person name="Imhoff J.F."/>
            <person name="Rahn T."/>
            <person name="Kuenzel S."/>
            <person name="Neulinger S.C."/>
        </authorList>
    </citation>
    <scope>NUCLEOTIDE SEQUENCE</scope>
    <source>
        <strain evidence="16">DSM 9154</strain>
    </source>
</reference>
<dbReference type="InterPro" id="IPR044298">
    <property type="entry name" value="MIG/MutY"/>
</dbReference>
<dbReference type="InterPro" id="IPR029119">
    <property type="entry name" value="MutY_C"/>
</dbReference>
<dbReference type="CDD" id="cd00056">
    <property type="entry name" value="ENDO3c"/>
    <property type="match status" value="1"/>
</dbReference>
<name>A0A934V246_9PROT</name>
<evidence type="ECO:0000259" key="15">
    <source>
        <dbReference type="SMART" id="SM00478"/>
    </source>
</evidence>
<dbReference type="GO" id="GO:0000701">
    <property type="term" value="F:purine-specific mismatch base pair DNA N-glycosylase activity"/>
    <property type="evidence" value="ECO:0007669"/>
    <property type="project" value="UniProtKB-EC"/>
</dbReference>
<evidence type="ECO:0000256" key="9">
    <source>
        <dbReference type="ARBA" id="ARBA00022801"/>
    </source>
</evidence>
<dbReference type="FunFam" id="1.10.340.30:FF:000002">
    <property type="entry name" value="Adenine DNA glycosylase"/>
    <property type="match status" value="1"/>
</dbReference>
<evidence type="ECO:0000256" key="7">
    <source>
        <dbReference type="ARBA" id="ARBA00022723"/>
    </source>
</evidence>
<dbReference type="CDD" id="cd03431">
    <property type="entry name" value="NUDIX_DNA_Glycosylase_C-MutY"/>
    <property type="match status" value="1"/>
</dbReference>
<dbReference type="Pfam" id="PF14815">
    <property type="entry name" value="NUDIX_4"/>
    <property type="match status" value="1"/>
</dbReference>
<evidence type="ECO:0000256" key="4">
    <source>
        <dbReference type="ARBA" id="ARBA00012045"/>
    </source>
</evidence>
<keyword evidence="12" id="KW-0234">DNA repair</keyword>
<dbReference type="InterPro" id="IPR003651">
    <property type="entry name" value="Endonuclease3_FeS-loop_motif"/>
</dbReference>
<dbReference type="SMART" id="SM00478">
    <property type="entry name" value="ENDO3c"/>
    <property type="match status" value="1"/>
</dbReference>
<keyword evidence="13 14" id="KW-0326">Glycosidase</keyword>
<dbReference type="Gene3D" id="3.90.79.10">
    <property type="entry name" value="Nucleoside Triphosphate Pyrophosphohydrolase"/>
    <property type="match status" value="1"/>
</dbReference>
<dbReference type="PANTHER" id="PTHR42944">
    <property type="entry name" value="ADENINE DNA GLYCOSYLASE"/>
    <property type="match status" value="1"/>
</dbReference>
<protein>
    <recommendedName>
        <fullName evidence="5 14">Adenine DNA glycosylase</fullName>
        <ecNumber evidence="4 14">3.2.2.31</ecNumber>
    </recommendedName>
</protein>
<comment type="catalytic activity">
    <reaction evidence="1 14">
        <text>Hydrolyzes free adenine bases from 7,8-dihydro-8-oxoguanine:adenine mismatched double-stranded DNA, leaving an apurinic site.</text>
        <dbReference type="EC" id="3.2.2.31"/>
    </reaction>
</comment>
<reference evidence="16" key="2">
    <citation type="journal article" date="2020" name="Microorganisms">
        <title>Osmotic Adaptation and Compatible Solute Biosynthesis of Phototrophic Bacteria as Revealed from Genome Analyses.</title>
        <authorList>
            <person name="Imhoff J.F."/>
            <person name="Rahn T."/>
            <person name="Kunzel S."/>
            <person name="Keller A."/>
            <person name="Neulinger S.C."/>
        </authorList>
    </citation>
    <scope>NUCLEOTIDE SEQUENCE</scope>
    <source>
        <strain evidence="16">DSM 9154</strain>
    </source>
</reference>
<evidence type="ECO:0000256" key="3">
    <source>
        <dbReference type="ARBA" id="ARBA00008343"/>
    </source>
</evidence>
<dbReference type="NCBIfam" id="TIGR01084">
    <property type="entry name" value="mutY"/>
    <property type="match status" value="1"/>
</dbReference>
<dbReference type="AlphaFoldDB" id="A0A934V246"/>
<dbReference type="GO" id="GO:0034039">
    <property type="term" value="F:8-oxo-7,8-dihydroguanine DNA N-glycosylase activity"/>
    <property type="evidence" value="ECO:0007669"/>
    <property type="project" value="TreeGrafter"/>
</dbReference>
<dbReference type="GO" id="GO:0046872">
    <property type="term" value="F:metal ion binding"/>
    <property type="evidence" value="ECO:0007669"/>
    <property type="project" value="UniProtKB-UniRule"/>
</dbReference>
<gene>
    <name evidence="16" type="primary">mutY</name>
    <name evidence="16" type="ORF">CKO21_17120</name>
</gene>
<dbReference type="SUPFAM" id="SSF55811">
    <property type="entry name" value="Nudix"/>
    <property type="match status" value="1"/>
</dbReference>
<dbReference type="Pfam" id="PF10576">
    <property type="entry name" value="EndIII_4Fe-2S"/>
    <property type="match status" value="1"/>
</dbReference>
<dbReference type="EC" id="3.2.2.31" evidence="4 14"/>